<evidence type="ECO:0000256" key="1">
    <source>
        <dbReference type="ARBA" id="ARBA00002550"/>
    </source>
</evidence>
<accession>A0A167N4C9</accession>
<dbReference type="Proteomes" id="UP000076738">
    <property type="component" value="Unassembled WGS sequence"/>
</dbReference>
<gene>
    <name evidence="5" type="ORF">CALVIDRAFT_563124</name>
</gene>
<evidence type="ECO:0000256" key="3">
    <source>
        <dbReference type="PROSITE-ProRule" id="PRU00339"/>
    </source>
</evidence>
<dbReference type="PANTHER" id="PTHR23083:SF464">
    <property type="entry name" value="TETRATRICOPEPTIDE REPEAT DOMAIN 7, ISOFORM A"/>
    <property type="match status" value="1"/>
</dbReference>
<feature type="repeat" description="TPR" evidence="3">
    <location>
        <begin position="615"/>
        <end position="648"/>
    </location>
</feature>
<proteinExistence type="inferred from homology"/>
<feature type="repeat" description="TPR" evidence="3">
    <location>
        <begin position="1050"/>
        <end position="1083"/>
    </location>
</feature>
<dbReference type="SUPFAM" id="SSF48452">
    <property type="entry name" value="TPR-like"/>
    <property type="match status" value="2"/>
</dbReference>
<feature type="region of interest" description="Disordered" evidence="4">
    <location>
        <begin position="856"/>
        <end position="906"/>
    </location>
</feature>
<protein>
    <recommendedName>
        <fullName evidence="7">TPR-like protein</fullName>
    </recommendedName>
</protein>
<dbReference type="InterPro" id="IPR019734">
    <property type="entry name" value="TPR_rpt"/>
</dbReference>
<reference evidence="5 6" key="1">
    <citation type="journal article" date="2016" name="Mol. Biol. Evol.">
        <title>Comparative Genomics of Early-Diverging Mushroom-Forming Fungi Provides Insights into the Origins of Lignocellulose Decay Capabilities.</title>
        <authorList>
            <person name="Nagy L.G."/>
            <person name="Riley R."/>
            <person name="Tritt A."/>
            <person name="Adam C."/>
            <person name="Daum C."/>
            <person name="Floudas D."/>
            <person name="Sun H."/>
            <person name="Yadav J.S."/>
            <person name="Pangilinan J."/>
            <person name="Larsson K.H."/>
            <person name="Matsuura K."/>
            <person name="Barry K."/>
            <person name="Labutti K."/>
            <person name="Kuo R."/>
            <person name="Ohm R.A."/>
            <person name="Bhattacharya S.S."/>
            <person name="Shirouzu T."/>
            <person name="Yoshinaga Y."/>
            <person name="Martin F.M."/>
            <person name="Grigoriev I.V."/>
            <person name="Hibbett D.S."/>
        </authorList>
    </citation>
    <scope>NUCLEOTIDE SEQUENCE [LARGE SCALE GENOMIC DNA]</scope>
    <source>
        <strain evidence="5 6">TUFC12733</strain>
    </source>
</reference>
<dbReference type="AlphaFoldDB" id="A0A167N4C9"/>
<name>A0A167N4C9_CALVF</name>
<dbReference type="InterPro" id="IPR051722">
    <property type="entry name" value="Endocytosis_PI4K-reg_protein"/>
</dbReference>
<comment type="function">
    <text evidence="1">Involved in endocytosis.</text>
</comment>
<feature type="region of interest" description="Disordered" evidence="4">
    <location>
        <begin position="936"/>
        <end position="1009"/>
    </location>
</feature>
<feature type="compositionally biased region" description="Polar residues" evidence="4">
    <location>
        <begin position="868"/>
        <end position="878"/>
    </location>
</feature>
<evidence type="ECO:0000256" key="2">
    <source>
        <dbReference type="ARBA" id="ARBA00038251"/>
    </source>
</evidence>
<dbReference type="STRING" id="1330018.A0A167N4C9"/>
<dbReference type="Pfam" id="PF13181">
    <property type="entry name" value="TPR_8"/>
    <property type="match status" value="1"/>
</dbReference>
<evidence type="ECO:0008006" key="7">
    <source>
        <dbReference type="Google" id="ProtNLM"/>
    </source>
</evidence>
<comment type="similarity">
    <text evidence="2">Belongs to the YPP1 family.</text>
</comment>
<dbReference type="PROSITE" id="PS50005">
    <property type="entry name" value="TPR"/>
    <property type="match status" value="2"/>
</dbReference>
<feature type="region of interest" description="Disordered" evidence="4">
    <location>
        <begin position="709"/>
        <end position="736"/>
    </location>
</feature>
<evidence type="ECO:0000313" key="5">
    <source>
        <dbReference type="EMBL" id="KZO97334.1"/>
    </source>
</evidence>
<dbReference type="EMBL" id="KV417280">
    <property type="protein sequence ID" value="KZO97334.1"/>
    <property type="molecule type" value="Genomic_DNA"/>
</dbReference>
<evidence type="ECO:0000256" key="4">
    <source>
        <dbReference type="SAM" id="MobiDB-lite"/>
    </source>
</evidence>
<keyword evidence="3" id="KW-0802">TPR repeat</keyword>
<dbReference type="Pfam" id="PF13432">
    <property type="entry name" value="TPR_16"/>
    <property type="match status" value="1"/>
</dbReference>
<keyword evidence="6" id="KW-1185">Reference proteome</keyword>
<dbReference type="PANTHER" id="PTHR23083">
    <property type="entry name" value="TETRATRICOPEPTIDE REPEAT PROTEIN, TPR"/>
    <property type="match status" value="1"/>
</dbReference>
<dbReference type="OrthoDB" id="29013at2759"/>
<dbReference type="InterPro" id="IPR011990">
    <property type="entry name" value="TPR-like_helical_dom_sf"/>
</dbReference>
<dbReference type="Gene3D" id="1.25.40.10">
    <property type="entry name" value="Tetratricopeptide repeat domain"/>
    <property type="match status" value="2"/>
</dbReference>
<dbReference type="SMART" id="SM00028">
    <property type="entry name" value="TPR"/>
    <property type="match status" value="6"/>
</dbReference>
<sequence length="1165" mass="128908">MASPKAGHYEQQLLAALCRGAWADPEPGKSPKAVWLSWNELIRKYKKHNPDSVLATVAVQTQTLALLIARHHPDLPAEMMDSTPVSIGRKQIDLDGDLEGIEGSLEIGVECRLDSDGKLETEGNVEELRGPKEKGQSAESLRMVEVYYAYARGELDRCLEIIGTLNLESASPPERSLTRTSAGSRTGHIMKLTLTERIESITHTSSVQSSSPTGSILSRRGLVDPKRAWWTIERVRTRCLEGMACEELKNVPAALRAYEAGIGLLEDLGFSKPVNAAQRIEAFGQYRELWRWAERLLWRAAVVSARISSISNALQILRSYHLCSQWWAAAFRPFHRARSYSLFVRAICFSCPLDPETNTILSNATMSLSSWVTEAKDVLHEYKNILQATTVFPRAGQVNTKVVDFADLCMAVWERGGESEDEAPWIIDLMWWGTTLTFHSHRILRHLTRLLVATGDIDEAKRVFRLYVQLVTKARETSAGDVSLQLKRRPTGEAAAPPEEIAYDEGEMEQLGAGTDADGDRTFVSALVFGVRMLSRWAKTEEDAKEAWKTAQLGNAMLNATDARRDRVLSARLKAAAGISRNVQASVEMEPESRPKLQAAAMELLITSLKIDVCADTLYHLAHLQAELRDIDSAVLSAKQAVEKDPREVRAWHLLGLLLTAQGDYNGALAVLKLGLEEVSVQQDLELARDIALNPSLPQVEGIAQKDFAGSDAAPSKRASAGSGLPDTGDAPLVSDSPQRALLDVNAIPPGYTMLKSLIVRKPSRTERFETALELLITRNAIVELVEGPENANANWVDIFAYFSEQCPVPLDRAQSRRHSFETVSTPLPPPEPIRSVETLSTVQEVSTMQIPQVVTHEPSEPPAEPVNGNTPRPSSEQAKLLSPKPMAFKGSPRHRPGGRDEKRVNLDELRMKSQKLLQGGQKQLQTLSRKIIHRDGQQGHRIPRSRSVPDFIKPPPSASVYQASSIHSRVRRYPSPGSLRGGMSATRLEPPSPSIVPSEPSGHPGRTQHETRILSDLWLMSAATFRRMGQIEQAHGAIQEAEVIDPENPNVWVQLGLYFAAMENPRLAIESFHKALVIDPDHVPASVHLAQQYLAIESADLASGLLMAITQGSGWDVAEAWYFLAKACEKLGRRERERECLVYALRLEESKPIRPLGKAVPRCL</sequence>
<organism evidence="5 6">
    <name type="scientific">Calocera viscosa (strain TUFC12733)</name>
    <dbReference type="NCBI Taxonomy" id="1330018"/>
    <lineage>
        <taxon>Eukaryota</taxon>
        <taxon>Fungi</taxon>
        <taxon>Dikarya</taxon>
        <taxon>Basidiomycota</taxon>
        <taxon>Agaricomycotina</taxon>
        <taxon>Dacrymycetes</taxon>
        <taxon>Dacrymycetales</taxon>
        <taxon>Dacrymycetaceae</taxon>
        <taxon>Calocera</taxon>
    </lineage>
</organism>
<evidence type="ECO:0000313" key="6">
    <source>
        <dbReference type="Proteomes" id="UP000076738"/>
    </source>
</evidence>